<dbReference type="PANTHER" id="PTHR42794">
    <property type="entry name" value="HEMIN IMPORT ATP-BINDING PROTEIN HMUV"/>
    <property type="match status" value="1"/>
</dbReference>
<evidence type="ECO:0000313" key="6">
    <source>
        <dbReference type="EMBL" id="KEP28158.1"/>
    </source>
</evidence>
<name>A0A081LFY2_9BACI</name>
<dbReference type="SUPFAM" id="SSF52540">
    <property type="entry name" value="P-loop containing nucleoside triphosphate hydrolases"/>
    <property type="match status" value="1"/>
</dbReference>
<dbReference type="eggNOG" id="COG1120">
    <property type="taxonomic scope" value="Bacteria"/>
</dbReference>
<dbReference type="InterPro" id="IPR003593">
    <property type="entry name" value="AAA+_ATPase"/>
</dbReference>
<proteinExistence type="predicted"/>
<dbReference type="AlphaFoldDB" id="A0A081LFY2"/>
<reference evidence="6 7" key="1">
    <citation type="submission" date="2012-09" db="EMBL/GenBank/DDBJ databases">
        <title>Genome Sequence of Bacillus sp. DW5-4.</title>
        <authorList>
            <person name="Lai Q."/>
            <person name="Liu Y."/>
            <person name="Shao Z."/>
        </authorList>
    </citation>
    <scope>NUCLEOTIDE SEQUENCE [LARGE SCALE GENOMIC DNA]</scope>
    <source>
        <strain evidence="6 7">DW5-4</strain>
    </source>
</reference>
<protein>
    <submittedName>
        <fullName evidence="6">Iron ABC transporter</fullName>
    </submittedName>
</protein>
<dbReference type="GO" id="GO:0005524">
    <property type="term" value="F:ATP binding"/>
    <property type="evidence" value="ECO:0007669"/>
    <property type="project" value="UniProtKB-KW"/>
</dbReference>
<evidence type="ECO:0000256" key="3">
    <source>
        <dbReference type="ARBA" id="ARBA00022840"/>
    </source>
</evidence>
<dbReference type="Gene3D" id="3.40.50.300">
    <property type="entry name" value="P-loop containing nucleotide triphosphate hydrolases"/>
    <property type="match status" value="1"/>
</dbReference>
<accession>A0A081LFY2</accession>
<evidence type="ECO:0000259" key="5">
    <source>
        <dbReference type="PROSITE" id="PS50893"/>
    </source>
</evidence>
<dbReference type="FunFam" id="3.40.50.300:FF:000134">
    <property type="entry name" value="Iron-enterobactin ABC transporter ATP-binding protein"/>
    <property type="match status" value="1"/>
</dbReference>
<evidence type="ECO:0000256" key="4">
    <source>
        <dbReference type="ARBA" id="ARBA00022967"/>
    </source>
</evidence>
<evidence type="ECO:0000313" key="7">
    <source>
        <dbReference type="Proteomes" id="UP000028091"/>
    </source>
</evidence>
<keyword evidence="2" id="KW-0547">Nucleotide-binding</keyword>
<dbReference type="PROSITE" id="PS50893">
    <property type="entry name" value="ABC_TRANSPORTER_2"/>
    <property type="match status" value="1"/>
</dbReference>
<dbReference type="CDD" id="cd03214">
    <property type="entry name" value="ABC_Iron-Siderophores_B12_Hemin"/>
    <property type="match status" value="1"/>
</dbReference>
<dbReference type="EMBL" id="JOTP01000001">
    <property type="protein sequence ID" value="KEP28158.1"/>
    <property type="molecule type" value="Genomic_DNA"/>
</dbReference>
<dbReference type="Pfam" id="PF00005">
    <property type="entry name" value="ABC_tran"/>
    <property type="match status" value="1"/>
</dbReference>
<dbReference type="NCBIfam" id="NF010068">
    <property type="entry name" value="PRK13548.1"/>
    <property type="match status" value="1"/>
</dbReference>
<dbReference type="InterPro" id="IPR027417">
    <property type="entry name" value="P-loop_NTPase"/>
</dbReference>
<feature type="domain" description="ABC transporter" evidence="5">
    <location>
        <begin position="2"/>
        <end position="239"/>
    </location>
</feature>
<keyword evidence="4" id="KW-1278">Translocase</keyword>
<dbReference type="OrthoDB" id="9787851at2"/>
<keyword evidence="7" id="KW-1185">Reference proteome</keyword>
<dbReference type="Proteomes" id="UP000028091">
    <property type="component" value="Unassembled WGS sequence"/>
</dbReference>
<dbReference type="SMART" id="SM00382">
    <property type="entry name" value="AAA"/>
    <property type="match status" value="1"/>
</dbReference>
<keyword evidence="3" id="KW-0067">ATP-binding</keyword>
<dbReference type="PANTHER" id="PTHR42794:SF1">
    <property type="entry name" value="HEMIN IMPORT ATP-BINDING PROTEIN HMUV"/>
    <property type="match status" value="1"/>
</dbReference>
<keyword evidence="1" id="KW-0813">Transport</keyword>
<dbReference type="RefSeq" id="WP_034316884.1">
    <property type="nucleotide sequence ID" value="NZ_JOTP01000001.1"/>
</dbReference>
<gene>
    <name evidence="6" type="ORF">BA70_00780</name>
</gene>
<dbReference type="GO" id="GO:0016887">
    <property type="term" value="F:ATP hydrolysis activity"/>
    <property type="evidence" value="ECO:0007669"/>
    <property type="project" value="InterPro"/>
</dbReference>
<evidence type="ECO:0000256" key="2">
    <source>
        <dbReference type="ARBA" id="ARBA00022741"/>
    </source>
</evidence>
<comment type="caution">
    <text evidence="6">The sequence shown here is derived from an EMBL/GenBank/DDBJ whole genome shotgun (WGS) entry which is preliminary data.</text>
</comment>
<dbReference type="InterPro" id="IPR003439">
    <property type="entry name" value="ABC_transporter-like_ATP-bd"/>
</dbReference>
<sequence length="428" mass="47899">MIQVKDVRGGYGEKEVIRGISFNVKQGEFLGILGPNGSGKTTLLKMIAGILAPESGQVCLSDQPIQSYRSKVLAQKLAVLPQKTEQAFSFTVEETVQFGRYPYQKGWLQSVTKEDVQVVSRVMEQTDVAQFKNQSIHELSGGEQQRVYLAQALAQQPEYLLLDEPTSFLDLAYQKELLDLIKEETTSSRLTVVGVFHDVNIASLYCDRLLLLHEGKAEMLGQPHHVLTTERINRVYETSVTPLQHPLRANPQLMIEPAATSKASSVKLADGWRAHGSKGMTFSIKQPLRILSSHEKSGGFFWKRSLVTGNETLHEMLDGCEDSLFLGQSDGPKQYAAEDNEEDMVLYGMRQQEELTVWLVLKGSLSDGASIQLMGQLMQIIQQKTSIPIHHLCIASVNAKEKEPDVILHERLRKKVHRLLHTLAAIKK</sequence>
<organism evidence="6 7">
    <name type="scientific">Bacillus zhangzhouensis</name>
    <dbReference type="NCBI Taxonomy" id="1178540"/>
    <lineage>
        <taxon>Bacteria</taxon>
        <taxon>Bacillati</taxon>
        <taxon>Bacillota</taxon>
        <taxon>Bacilli</taxon>
        <taxon>Bacillales</taxon>
        <taxon>Bacillaceae</taxon>
        <taxon>Bacillus</taxon>
    </lineage>
</organism>
<evidence type="ECO:0000256" key="1">
    <source>
        <dbReference type="ARBA" id="ARBA00022448"/>
    </source>
</evidence>